<gene>
    <name evidence="1" type="ORF">UFOVP760_47</name>
</gene>
<reference evidence="1" key="1">
    <citation type="submission" date="2020-05" db="EMBL/GenBank/DDBJ databases">
        <authorList>
            <person name="Chiriac C."/>
            <person name="Salcher M."/>
            <person name="Ghai R."/>
            <person name="Kavagutti S V."/>
        </authorList>
    </citation>
    <scope>NUCLEOTIDE SEQUENCE</scope>
</reference>
<sequence length="107" mass="11997">MTINQYLTEYLIKDGSITGTAIEVYNYTVHGRGSVTVEYDGVQDRANIIHVTNNGRNDFYEADNCKDLKDVLEFCLGPLVSDSQWKSGVVASSGEYTEDEDLDNIDY</sequence>
<protein>
    <submittedName>
        <fullName evidence="1">Uncharacterized protein</fullName>
    </submittedName>
</protein>
<accession>A0A6J7X5X9</accession>
<name>A0A6J7X5X9_9CAUD</name>
<evidence type="ECO:0000313" key="1">
    <source>
        <dbReference type="EMBL" id="CAB5226268.1"/>
    </source>
</evidence>
<dbReference type="EMBL" id="LR798360">
    <property type="protein sequence ID" value="CAB5226268.1"/>
    <property type="molecule type" value="Genomic_DNA"/>
</dbReference>
<organism evidence="1">
    <name type="scientific">uncultured Caudovirales phage</name>
    <dbReference type="NCBI Taxonomy" id="2100421"/>
    <lineage>
        <taxon>Viruses</taxon>
        <taxon>Duplodnaviria</taxon>
        <taxon>Heunggongvirae</taxon>
        <taxon>Uroviricota</taxon>
        <taxon>Caudoviricetes</taxon>
        <taxon>Peduoviridae</taxon>
        <taxon>Maltschvirus</taxon>
        <taxon>Maltschvirus maltsch</taxon>
    </lineage>
</organism>
<proteinExistence type="predicted"/>